<name>A0A7X1NW61_9DEIO</name>
<dbReference type="Gene3D" id="2.130.10.10">
    <property type="entry name" value="YVTN repeat-like/Quinoprotein amine dehydrogenase"/>
    <property type="match status" value="1"/>
</dbReference>
<comment type="caution">
    <text evidence="5">The sequence shown here is derived from an EMBL/GenBank/DDBJ whole genome shotgun (WGS) entry which is preliminary data.</text>
</comment>
<gene>
    <name evidence="5" type="ORF">F8S09_09470</name>
</gene>
<keyword evidence="1 3" id="KW-0853">WD repeat</keyword>
<evidence type="ECO:0000256" key="1">
    <source>
        <dbReference type="ARBA" id="ARBA00022574"/>
    </source>
</evidence>
<organism evidence="5 6">
    <name type="scientific">Deinococcus terrestris</name>
    <dbReference type="NCBI Taxonomy" id="2651870"/>
    <lineage>
        <taxon>Bacteria</taxon>
        <taxon>Thermotogati</taxon>
        <taxon>Deinococcota</taxon>
        <taxon>Deinococci</taxon>
        <taxon>Deinococcales</taxon>
        <taxon>Deinococcaceae</taxon>
        <taxon>Deinococcus</taxon>
    </lineage>
</organism>
<dbReference type="PANTHER" id="PTHR19879">
    <property type="entry name" value="TRANSCRIPTION INITIATION FACTOR TFIID"/>
    <property type="match status" value="1"/>
</dbReference>
<evidence type="ECO:0000313" key="5">
    <source>
        <dbReference type="EMBL" id="MPY66917.1"/>
    </source>
</evidence>
<dbReference type="PANTHER" id="PTHR19879:SF9">
    <property type="entry name" value="TRANSCRIPTION INITIATION FACTOR TFIID SUBUNIT 5"/>
    <property type="match status" value="1"/>
</dbReference>
<evidence type="ECO:0008006" key="7">
    <source>
        <dbReference type="Google" id="ProtNLM"/>
    </source>
</evidence>
<evidence type="ECO:0000313" key="6">
    <source>
        <dbReference type="Proteomes" id="UP000484842"/>
    </source>
</evidence>
<protein>
    <recommendedName>
        <fullName evidence="7">WD40 repeat domain-containing protein</fullName>
    </recommendedName>
</protein>
<keyword evidence="2" id="KW-0677">Repeat</keyword>
<evidence type="ECO:0000256" key="2">
    <source>
        <dbReference type="ARBA" id="ARBA00022737"/>
    </source>
</evidence>
<evidence type="ECO:0000256" key="3">
    <source>
        <dbReference type="PROSITE-ProRule" id="PRU00221"/>
    </source>
</evidence>
<accession>A0A7X1NW61</accession>
<dbReference type="Proteomes" id="UP000484842">
    <property type="component" value="Unassembled WGS sequence"/>
</dbReference>
<evidence type="ECO:0000256" key="4">
    <source>
        <dbReference type="SAM" id="SignalP"/>
    </source>
</evidence>
<keyword evidence="4" id="KW-0732">Signal</keyword>
<feature type="signal peptide" evidence="4">
    <location>
        <begin position="1"/>
        <end position="21"/>
    </location>
</feature>
<dbReference type="InterPro" id="IPR001680">
    <property type="entry name" value="WD40_rpt"/>
</dbReference>
<dbReference type="InterPro" id="IPR019775">
    <property type="entry name" value="WD40_repeat_CS"/>
</dbReference>
<dbReference type="EMBL" id="WBSL01000003">
    <property type="protein sequence ID" value="MPY66917.1"/>
    <property type="molecule type" value="Genomic_DNA"/>
</dbReference>
<dbReference type="AlphaFoldDB" id="A0A7X1NW61"/>
<dbReference type="InterPro" id="IPR011048">
    <property type="entry name" value="Haem_d1_sf"/>
</dbReference>
<dbReference type="RefSeq" id="WP_152871237.1">
    <property type="nucleotide sequence ID" value="NZ_WBSL01000003.1"/>
</dbReference>
<feature type="repeat" description="WD" evidence="3">
    <location>
        <begin position="123"/>
        <end position="154"/>
    </location>
</feature>
<proteinExistence type="predicted"/>
<sequence length="335" mass="35652">MRLLMPVCAALALALTPLASAVPVKPAWTVPGVGWQGFAASGELLTRPRLASGEWAGTLERRDPATGEVRARLDLAPDMGLLTVTPDLTGGAWLNRSGDVLTVRTPGREWRASTPGLSGTLFLRFSPDGNTLVLGNANGYVQLWDVAAGERRATLLLASRPEAVAFHPDGERLAVNERGWHANRSSVTLWRLSTGEQVGEVPGVRGVLRPFAFAPDGTLVVPLAYSVGWLDPVSGRVVRRLPTYTEPCPPDGQAERTCARGVWTASLSADGQRVLANSAERRGGEDMPVARLYDAGSGALLGTWDTPHASATLSPDARTLLLNTWMGELQGVTLP</sequence>
<dbReference type="PROSITE" id="PS00678">
    <property type="entry name" value="WD_REPEATS_1"/>
    <property type="match status" value="1"/>
</dbReference>
<reference evidence="5 6" key="1">
    <citation type="submission" date="2019-10" db="EMBL/GenBank/DDBJ databases">
        <title>Deinococcus sp. isolated from soil.</title>
        <authorList>
            <person name="Li Y."/>
            <person name="Wang J."/>
        </authorList>
    </citation>
    <scope>NUCLEOTIDE SEQUENCE [LARGE SCALE GENOMIC DNA]</scope>
    <source>
        <strain evidence="5 6">SDU3-2</strain>
    </source>
</reference>
<dbReference type="PROSITE" id="PS50082">
    <property type="entry name" value="WD_REPEATS_2"/>
    <property type="match status" value="1"/>
</dbReference>
<dbReference type="SUPFAM" id="SSF51004">
    <property type="entry name" value="C-terminal (heme d1) domain of cytochrome cd1-nitrite reductase"/>
    <property type="match status" value="1"/>
</dbReference>
<feature type="chain" id="PRO_5031507977" description="WD40 repeat domain-containing protein" evidence="4">
    <location>
        <begin position="22"/>
        <end position="335"/>
    </location>
</feature>
<dbReference type="InterPro" id="IPR015943">
    <property type="entry name" value="WD40/YVTN_repeat-like_dom_sf"/>
</dbReference>
<keyword evidence="6" id="KW-1185">Reference proteome</keyword>